<dbReference type="Proteomes" id="UP000270411">
    <property type="component" value="Chromosome 1"/>
</dbReference>
<evidence type="ECO:0000313" key="2">
    <source>
        <dbReference type="Proteomes" id="UP000270411"/>
    </source>
</evidence>
<dbReference type="RefSeq" id="WP_124684621.1">
    <property type="nucleotide sequence ID" value="NZ_CP033969.1"/>
</dbReference>
<dbReference type="OrthoDB" id="8613487at2"/>
<evidence type="ECO:0000313" key="1">
    <source>
        <dbReference type="EMBL" id="AZG14867.1"/>
    </source>
</evidence>
<gene>
    <name evidence="1" type="ORF">EHF44_16350</name>
</gene>
<dbReference type="InterPro" id="IPR037891">
    <property type="entry name" value="Cdil-like_sf"/>
</dbReference>
<proteinExistence type="predicted"/>
<organism evidence="1 2">
    <name type="scientific">Cupriavidus pauculus</name>
    <dbReference type="NCBI Taxonomy" id="82633"/>
    <lineage>
        <taxon>Bacteria</taxon>
        <taxon>Pseudomonadati</taxon>
        <taxon>Pseudomonadota</taxon>
        <taxon>Betaproteobacteria</taxon>
        <taxon>Burkholderiales</taxon>
        <taxon>Burkholderiaceae</taxon>
        <taxon>Cupriavidus</taxon>
    </lineage>
</organism>
<dbReference type="AlphaFoldDB" id="A0A3G8H313"/>
<protein>
    <submittedName>
        <fullName evidence="1">DUF1436 family protein</fullName>
    </submittedName>
</protein>
<dbReference type="EMBL" id="CP033969">
    <property type="protein sequence ID" value="AZG14867.1"/>
    <property type="molecule type" value="Genomic_DNA"/>
</dbReference>
<name>A0A3G8H313_9BURK</name>
<reference evidence="2" key="1">
    <citation type="submission" date="2018-11" db="EMBL/GenBank/DDBJ databases">
        <title>FDA dAtabase for Regulatory Grade micrObial Sequences (FDA-ARGOS): Supporting development and validation of Infectious Disease Dx tests.</title>
        <authorList>
            <person name="Goldberg B."/>
            <person name="Campos J."/>
            <person name="Tallon L."/>
            <person name="Sadzewicz L."/>
            <person name="Zhao X."/>
            <person name="Vavikolanu K."/>
            <person name="Mehta A."/>
            <person name="Aluvathingal J."/>
            <person name="Nadendla S."/>
            <person name="Geyer C."/>
            <person name="Nandy P."/>
            <person name="Yan Y."/>
            <person name="Sichtig H."/>
        </authorList>
    </citation>
    <scope>NUCLEOTIDE SEQUENCE [LARGE SCALE GENOMIC DNA]</scope>
    <source>
        <strain evidence="2">FDAARGOS_614</strain>
    </source>
</reference>
<dbReference type="CDD" id="cd13445">
    <property type="entry name" value="CDI_inhibitor_EC869_like"/>
    <property type="match status" value="1"/>
</dbReference>
<sequence>MSEPIWERMVIVTANDKFICLVPQSGYRLAMADPTAPERLFAPDAPDSVLSEAIKGALSESRFLTLEEARVMRSLADSRDAEWARFLMERYGYKSKQALFKNMKGCSVVISGNELILSPSHHDKLDSWGRSKDDGIEDVIIPSNSSCSAFGTALRLALSRCTG</sequence>
<dbReference type="KEGG" id="cpau:EHF44_16350"/>
<dbReference type="Pfam" id="PF07262">
    <property type="entry name" value="CdiI"/>
    <property type="match status" value="1"/>
</dbReference>
<accession>A0A3G8H313</accession>
<dbReference type="InterPro" id="IPR009888">
    <property type="entry name" value="CdiI_Proteobact"/>
</dbReference>
<dbReference type="Gene3D" id="3.40.1590.10">
    <property type="entry name" value="NMB0488-like"/>
    <property type="match status" value="1"/>
</dbReference>
<dbReference type="SUPFAM" id="SSF160207">
    <property type="entry name" value="NMB0488-like"/>
    <property type="match status" value="1"/>
</dbReference>